<evidence type="ECO:0000256" key="1">
    <source>
        <dbReference type="ARBA" id="ARBA00022737"/>
    </source>
</evidence>
<dbReference type="FunFam" id="1.25.40.10:FF:000031">
    <property type="entry name" value="Pentatricopeptide repeat-containing protein mitochondrial"/>
    <property type="match status" value="1"/>
</dbReference>
<dbReference type="EMBL" id="CM035442">
    <property type="protein sequence ID" value="KAH7279745.1"/>
    <property type="molecule type" value="Genomic_DNA"/>
</dbReference>
<dbReference type="FunFam" id="1.25.40.10:FF:000073">
    <property type="entry name" value="Pentatricopeptide repeat-containing protein chloroplastic"/>
    <property type="match status" value="1"/>
</dbReference>
<dbReference type="EMBL" id="CM035442">
    <property type="protein sequence ID" value="KAH7279741.1"/>
    <property type="molecule type" value="Genomic_DNA"/>
</dbReference>
<evidence type="ECO:0000256" key="2">
    <source>
        <dbReference type="PROSITE-ProRule" id="PRU00708"/>
    </source>
</evidence>
<evidence type="ECO:0008006" key="5">
    <source>
        <dbReference type="Google" id="ProtNLM"/>
    </source>
</evidence>
<dbReference type="GO" id="GO:0003723">
    <property type="term" value="F:RNA binding"/>
    <property type="evidence" value="ECO:0007669"/>
    <property type="project" value="InterPro"/>
</dbReference>
<dbReference type="PANTHER" id="PTHR47926:SF382">
    <property type="entry name" value="PENTACOTRIPEPTIDE-REPEAT REGION OF PRORP DOMAIN-CONTAINING PROTEIN"/>
    <property type="match status" value="1"/>
</dbReference>
<gene>
    <name evidence="3" type="ORF">KP509_37G034100</name>
</gene>
<evidence type="ECO:0000313" key="4">
    <source>
        <dbReference type="Proteomes" id="UP000825935"/>
    </source>
</evidence>
<keyword evidence="4" id="KW-1185">Reference proteome</keyword>
<name>A0A8T2Q8Y7_CERRI</name>
<comment type="caution">
    <text evidence="3">The sequence shown here is derived from an EMBL/GenBank/DDBJ whole genome shotgun (WGS) entry which is preliminary data.</text>
</comment>
<dbReference type="AlphaFoldDB" id="A0A8T2Q8Y7"/>
<dbReference type="InterPro" id="IPR002885">
    <property type="entry name" value="PPR_rpt"/>
</dbReference>
<keyword evidence="1" id="KW-0677">Repeat</keyword>
<dbReference type="NCBIfam" id="TIGR00756">
    <property type="entry name" value="PPR"/>
    <property type="match status" value="4"/>
</dbReference>
<feature type="repeat" description="PPR" evidence="2">
    <location>
        <begin position="404"/>
        <end position="438"/>
    </location>
</feature>
<dbReference type="PROSITE" id="PS51375">
    <property type="entry name" value="PPR"/>
    <property type="match status" value="5"/>
</dbReference>
<reference evidence="3" key="1">
    <citation type="submission" date="2021-08" db="EMBL/GenBank/DDBJ databases">
        <title>WGS assembly of Ceratopteris richardii.</title>
        <authorList>
            <person name="Marchant D.B."/>
            <person name="Chen G."/>
            <person name="Jenkins J."/>
            <person name="Shu S."/>
            <person name="Leebens-Mack J."/>
            <person name="Grimwood J."/>
            <person name="Schmutz J."/>
            <person name="Soltis P."/>
            <person name="Soltis D."/>
            <person name="Chen Z.-H."/>
        </authorList>
    </citation>
    <scope>NUCLEOTIDE SEQUENCE</scope>
    <source>
        <strain evidence="3">Whitten #5841</strain>
        <tissue evidence="3">Leaf</tissue>
    </source>
</reference>
<feature type="repeat" description="PPR" evidence="2">
    <location>
        <begin position="102"/>
        <end position="136"/>
    </location>
</feature>
<feature type="repeat" description="PPR" evidence="2">
    <location>
        <begin position="304"/>
        <end position="334"/>
    </location>
</feature>
<evidence type="ECO:0000313" key="3">
    <source>
        <dbReference type="EMBL" id="KAH7279741.1"/>
    </source>
</evidence>
<dbReference type="FunFam" id="1.25.40.10:FF:000158">
    <property type="entry name" value="pentatricopeptide repeat-containing protein At2g33680"/>
    <property type="match status" value="1"/>
</dbReference>
<accession>A0A8T2Q8Y7</accession>
<dbReference type="Proteomes" id="UP000825935">
    <property type="component" value="Chromosome 37"/>
</dbReference>
<dbReference type="Gene3D" id="1.25.40.10">
    <property type="entry name" value="Tetratricopeptide repeat domain"/>
    <property type="match status" value="6"/>
</dbReference>
<dbReference type="OrthoDB" id="185373at2759"/>
<dbReference type="InterPro" id="IPR011990">
    <property type="entry name" value="TPR-like_helical_dom_sf"/>
</dbReference>
<dbReference type="PANTHER" id="PTHR47926">
    <property type="entry name" value="PENTATRICOPEPTIDE REPEAT-CONTAINING PROTEIN"/>
    <property type="match status" value="1"/>
</dbReference>
<dbReference type="InterPro" id="IPR046960">
    <property type="entry name" value="PPR_At4g14850-like_plant"/>
</dbReference>
<sequence length="741" mass="82218">MLMPLLRKGKANWIHSKFPGVLVSHDVVAGGTLQIQEHHLQDYVRECAAKKDVTSGRLIYMIAVSSGLGSSCFLGDQLIRLFAACGTLLEASLVFCNVNKPNLHVWHAIISAHAEHGCLEKVFSLFHQLYIEGMYPNEYIFPVIFKACGSFGYLVLGKLIHAIVTEQTLESSTVVGSSLMYMYIKFKQLEEAQRVFDHLKERNVVAWSSIIDGYAHHGDGIVALKLYERMSKTSLKPDKVVFLCVLKACSKAGAIREGLLIHDQIIKSELELDVTLGNTLVDMYAKCKELRSAHRLFQKLNNPNAVSWGALITGYAQNGQGDMVLELYEEMDDAFSLNEMILPCILKACANAENLAKGKEIHKRIEESGFEFDVVVKSSLVDMYAKCGSLEEAQEIFSHLRTHNLVSWGAMISGYMQQGKGRLVLDFFKDMLQERLEPDNAIFICVLKACASIGALKLGRLVHHFISENVAVNIDVALVGAIVDMYARCGSLEEAHGVVTDSFRKNPILWSAIISGYARSGDWKLVRWCLECMQQEGVQLNEVTFTNVLSAFSHAGEVEEGQHVFKSVAASQSNALSFENLTCMIDLLGSTGQLEEANHLLETLPVGRNVIGWTSLMTACKTYGNVNLGHNCFHQVSELEPDGAGFALMSSIYAEAQLWGDADKTGPQVSGHSWKKPGIAWIEANNNMEEFMVGDRTHKESPKIYATLKRLNRALKTEGYVPVSESITVNKSVNEEVFEKK</sequence>
<proteinExistence type="predicted"/>
<feature type="repeat" description="PPR" evidence="2">
    <location>
        <begin position="203"/>
        <end position="237"/>
    </location>
</feature>
<dbReference type="Pfam" id="PF01535">
    <property type="entry name" value="PPR"/>
    <property type="match status" value="6"/>
</dbReference>
<dbReference type="Pfam" id="PF13041">
    <property type="entry name" value="PPR_2"/>
    <property type="match status" value="2"/>
</dbReference>
<protein>
    <recommendedName>
        <fullName evidence="5">Pentatricopeptide repeat-containing protein</fullName>
    </recommendedName>
</protein>
<dbReference type="FunFam" id="1.25.40.10:FF:000436">
    <property type="entry name" value="Pentatricopeptide repeat-containing protein At5g39350 family"/>
    <property type="match status" value="1"/>
</dbReference>
<dbReference type="GO" id="GO:0009451">
    <property type="term" value="P:RNA modification"/>
    <property type="evidence" value="ECO:0007669"/>
    <property type="project" value="InterPro"/>
</dbReference>
<organism evidence="3 4">
    <name type="scientific">Ceratopteris richardii</name>
    <name type="common">Triangle waterfern</name>
    <dbReference type="NCBI Taxonomy" id="49495"/>
    <lineage>
        <taxon>Eukaryota</taxon>
        <taxon>Viridiplantae</taxon>
        <taxon>Streptophyta</taxon>
        <taxon>Embryophyta</taxon>
        <taxon>Tracheophyta</taxon>
        <taxon>Polypodiopsida</taxon>
        <taxon>Polypodiidae</taxon>
        <taxon>Polypodiales</taxon>
        <taxon>Pteridineae</taxon>
        <taxon>Pteridaceae</taxon>
        <taxon>Parkerioideae</taxon>
        <taxon>Ceratopteris</taxon>
    </lineage>
</organism>
<dbReference type="GO" id="GO:0048731">
    <property type="term" value="P:system development"/>
    <property type="evidence" value="ECO:0007669"/>
    <property type="project" value="UniProtKB-ARBA"/>
</dbReference>
<feature type="repeat" description="PPR" evidence="2">
    <location>
        <begin position="506"/>
        <end position="540"/>
    </location>
</feature>